<reference evidence="10 11" key="1">
    <citation type="submission" date="2019-03" db="EMBL/GenBank/DDBJ databases">
        <authorList>
            <person name="Gaulin E."/>
            <person name="Dumas B."/>
        </authorList>
    </citation>
    <scope>NUCLEOTIDE SEQUENCE [LARGE SCALE GENOMIC DNA]</scope>
    <source>
        <strain evidence="10">CBS 568.67</strain>
    </source>
</reference>
<feature type="region of interest" description="Disordered" evidence="6">
    <location>
        <begin position="177"/>
        <end position="197"/>
    </location>
</feature>
<feature type="domain" description="Gamma tubulin complex component protein N-terminal" evidence="8">
    <location>
        <begin position="271"/>
        <end position="477"/>
    </location>
</feature>
<dbReference type="GO" id="GO:0043015">
    <property type="term" value="F:gamma-tubulin binding"/>
    <property type="evidence" value="ECO:0007669"/>
    <property type="project" value="InterPro"/>
</dbReference>
<dbReference type="GO" id="GO:0051321">
    <property type="term" value="P:meiotic cell cycle"/>
    <property type="evidence" value="ECO:0007669"/>
    <property type="project" value="TreeGrafter"/>
</dbReference>
<keyword evidence="11" id="KW-1185">Reference proteome</keyword>
<dbReference type="EMBL" id="VJMH01006971">
    <property type="protein sequence ID" value="KAF0686844.1"/>
    <property type="molecule type" value="Genomic_DNA"/>
</dbReference>
<feature type="compositionally biased region" description="Low complexity" evidence="6">
    <location>
        <begin position="186"/>
        <end position="197"/>
    </location>
</feature>
<evidence type="ECO:0000313" key="10">
    <source>
        <dbReference type="EMBL" id="VFT98044.1"/>
    </source>
</evidence>
<proteinExistence type="inferred from homology"/>
<dbReference type="GO" id="GO:0051011">
    <property type="term" value="F:microtubule minus-end binding"/>
    <property type="evidence" value="ECO:0007669"/>
    <property type="project" value="TreeGrafter"/>
</dbReference>
<evidence type="ECO:0000259" key="8">
    <source>
        <dbReference type="Pfam" id="PF17681"/>
    </source>
</evidence>
<dbReference type="GO" id="GO:0051225">
    <property type="term" value="P:spindle assembly"/>
    <property type="evidence" value="ECO:0007669"/>
    <property type="project" value="TreeGrafter"/>
</dbReference>
<evidence type="ECO:0000256" key="6">
    <source>
        <dbReference type="SAM" id="MobiDB-lite"/>
    </source>
</evidence>
<evidence type="ECO:0000259" key="7">
    <source>
        <dbReference type="Pfam" id="PF04130"/>
    </source>
</evidence>
<protein>
    <recommendedName>
        <fullName evidence="5">Spindle pole body component</fullName>
    </recommendedName>
</protein>
<comment type="similarity">
    <text evidence="1 5">Belongs to the TUBGCP family.</text>
</comment>
<evidence type="ECO:0000256" key="5">
    <source>
        <dbReference type="RuleBase" id="RU363050"/>
    </source>
</evidence>
<dbReference type="GO" id="GO:0000930">
    <property type="term" value="C:gamma-tubulin complex"/>
    <property type="evidence" value="ECO:0007669"/>
    <property type="project" value="TreeGrafter"/>
</dbReference>
<dbReference type="GO" id="GO:0031122">
    <property type="term" value="P:cytoplasmic microtubule organization"/>
    <property type="evidence" value="ECO:0007669"/>
    <property type="project" value="TreeGrafter"/>
</dbReference>
<evidence type="ECO:0000313" key="9">
    <source>
        <dbReference type="EMBL" id="KAF0686844.1"/>
    </source>
</evidence>
<keyword evidence="2 5" id="KW-0963">Cytoplasm</keyword>
<dbReference type="Pfam" id="PF17681">
    <property type="entry name" value="GCP_N_terminal"/>
    <property type="match status" value="1"/>
</dbReference>
<reference evidence="9" key="2">
    <citation type="submission" date="2019-06" db="EMBL/GenBank/DDBJ databases">
        <title>Genomics analysis of Aphanomyces spp. identifies a new class of oomycete effector associated with host adaptation.</title>
        <authorList>
            <person name="Gaulin E."/>
        </authorList>
    </citation>
    <scope>NUCLEOTIDE SEQUENCE</scope>
    <source>
        <strain evidence="9">CBS 578.67</strain>
    </source>
</reference>
<evidence type="ECO:0000256" key="3">
    <source>
        <dbReference type="ARBA" id="ARBA00022701"/>
    </source>
</evidence>
<dbReference type="AlphaFoldDB" id="A0A485LHD7"/>
<dbReference type="GO" id="GO:0000278">
    <property type="term" value="P:mitotic cell cycle"/>
    <property type="evidence" value="ECO:0007669"/>
    <property type="project" value="TreeGrafter"/>
</dbReference>
<dbReference type="Gene3D" id="1.20.120.1900">
    <property type="entry name" value="Gamma-tubulin complex, C-terminal domain"/>
    <property type="match status" value="1"/>
</dbReference>
<dbReference type="PANTHER" id="PTHR19302:SF33">
    <property type="entry name" value="GAMMA-TUBULIN COMPLEX COMPONENT 5"/>
    <property type="match status" value="1"/>
</dbReference>
<dbReference type="PANTHER" id="PTHR19302">
    <property type="entry name" value="GAMMA TUBULIN COMPLEX PROTEIN"/>
    <property type="match status" value="1"/>
</dbReference>
<feature type="domain" description="Gamma tubulin complex component C-terminal" evidence="7">
    <location>
        <begin position="637"/>
        <end position="935"/>
    </location>
</feature>
<dbReference type="InterPro" id="IPR040457">
    <property type="entry name" value="GCP_C"/>
</dbReference>
<dbReference type="InterPro" id="IPR042241">
    <property type="entry name" value="GCP_C_sf"/>
</dbReference>
<dbReference type="EMBL" id="CAADRA010006997">
    <property type="protein sequence ID" value="VFT98044.1"/>
    <property type="molecule type" value="Genomic_DNA"/>
</dbReference>
<dbReference type="GO" id="GO:0007020">
    <property type="term" value="P:microtubule nucleation"/>
    <property type="evidence" value="ECO:0007669"/>
    <property type="project" value="InterPro"/>
</dbReference>
<dbReference type="GO" id="GO:0005874">
    <property type="term" value="C:microtubule"/>
    <property type="evidence" value="ECO:0007669"/>
    <property type="project" value="UniProtKB-KW"/>
</dbReference>
<dbReference type="OrthoDB" id="66546at2759"/>
<dbReference type="GO" id="GO:0000922">
    <property type="term" value="C:spindle pole"/>
    <property type="evidence" value="ECO:0007669"/>
    <property type="project" value="InterPro"/>
</dbReference>
<name>A0A485LHD7_9STRA</name>
<dbReference type="Proteomes" id="UP000332933">
    <property type="component" value="Unassembled WGS sequence"/>
</dbReference>
<evidence type="ECO:0000256" key="1">
    <source>
        <dbReference type="ARBA" id="ARBA00010337"/>
    </source>
</evidence>
<evidence type="ECO:0000313" key="11">
    <source>
        <dbReference type="Proteomes" id="UP000332933"/>
    </source>
</evidence>
<keyword evidence="4 5" id="KW-0206">Cytoskeleton</keyword>
<evidence type="ECO:0000256" key="2">
    <source>
        <dbReference type="ARBA" id="ARBA00022490"/>
    </source>
</evidence>
<keyword evidence="3 5" id="KW-0493">Microtubule</keyword>
<dbReference type="InterPro" id="IPR041470">
    <property type="entry name" value="GCP_N"/>
</dbReference>
<accession>A0A485LHD7</accession>
<dbReference type="Pfam" id="PF04130">
    <property type="entry name" value="GCP_C_terminal"/>
    <property type="match status" value="1"/>
</dbReference>
<comment type="subcellular location">
    <subcellularLocation>
        <location evidence="5">Cytoplasm</location>
        <location evidence="5">Cytoskeleton</location>
        <location evidence="5">Microtubule organizing center</location>
    </subcellularLocation>
</comment>
<gene>
    <name evidence="10" type="primary">Aste57867_21372</name>
    <name evidence="9" type="ORF">As57867_021303</name>
    <name evidence="10" type="ORF">ASTE57867_21372</name>
</gene>
<evidence type="ECO:0000256" key="4">
    <source>
        <dbReference type="ARBA" id="ARBA00023212"/>
    </source>
</evidence>
<dbReference type="InterPro" id="IPR007259">
    <property type="entry name" value="GCP"/>
</dbReference>
<organism evidence="10 11">
    <name type="scientific">Aphanomyces stellatus</name>
    <dbReference type="NCBI Taxonomy" id="120398"/>
    <lineage>
        <taxon>Eukaryota</taxon>
        <taxon>Sar</taxon>
        <taxon>Stramenopiles</taxon>
        <taxon>Oomycota</taxon>
        <taxon>Saprolegniomycetes</taxon>
        <taxon>Saprolegniales</taxon>
        <taxon>Verrucalvaceae</taxon>
        <taxon>Aphanomyces</taxon>
    </lineage>
</organism>
<sequence length="938" mass="107236">MSIPQWTLAWRSDVRQLLNLLQAQDASPASFAIDELQVDYYIRRLHAHSFLEPSNEGTSNVAQGVVRTLEFHHRDQHAARVAQILFGSNDVHTSRPLRISPKIAWLLLQLMESPLAITPDELIEIDQIRIEGESRKSLAFHEEEKARLVTRSLVDELKQLTMQDDWFQDGNDDGDEVWSDDDLLDSPKSPTRPSPSRVRFQVPIEAKESNSEAQEPPSTLVPEPEPRVFVEERYSANKPWLLYQGYVDALGQLKTPLHFLEKTILPEYHFVRDVLSVLLGSTSTSFEKTAANLALPFWSPVVYSCFQLTTALHHQTVSHISPSCLYATLTEWAEVATAVAFLRSAATYFGDFPASTLQGFAHSLHGYCHRLTSFVSSLTRKMFSDRSLSPTLIALLLEMRPWLEQMKWLRQVVMQVVQPCENIKMPSIRHLVATVLSSLYRLLEQYTLLGDCEHYSLVYDLFSRSITPYLERLNDFLDGKPMCLELGFYYNNWSAFEETLYTALKFPPSVDPPCFLREIQSLILEAHAYAAMNRQQCCSLLFRASSPRFQLQTVASSPWSQFYDHPIIPKGLTTIGMQTPARLEWKESESDSSSLPPLSFNVFISSKLVLPIKARVRACMEIGHDIVVVFKQKWKILDHLQTIRLFLLLQHSDSSNWFSEQLIQRVMSPWSRSKWCENYTVNTLFRESLTKVSMNDPYLRHVDLISIKVSTGQDVGTNNVTALNVLCFQYSAPEPLNVIFRSELIDKISRVSILLLQLQGVERSLITLKHTMRYRPSFGLIQSAVHKHLIDLASMLHFVKHVHEFFRQQTSADLWGEVSKQIENATLISHMNVALEESVQRMLENCFLLDKHKSMHAYLLQLMNQIIHYLACFEESLMDRRVQSGVFASDALTTQAAKFKAAHGTVMILLNSMVKSGSAPHLHELILQLNYNAVYSVD</sequence>